<evidence type="ECO:0000313" key="6">
    <source>
        <dbReference type="EMBL" id="ORX41759.1"/>
    </source>
</evidence>
<dbReference type="GO" id="GO:0016787">
    <property type="term" value="F:hydrolase activity"/>
    <property type="evidence" value="ECO:0007669"/>
    <property type="project" value="UniProtKB-KW"/>
</dbReference>
<dbReference type="Proteomes" id="UP000193719">
    <property type="component" value="Unassembled WGS sequence"/>
</dbReference>
<evidence type="ECO:0000259" key="5">
    <source>
        <dbReference type="PROSITE" id="PS51763"/>
    </source>
</evidence>
<reference evidence="6 7" key="2">
    <citation type="submission" date="2016-08" db="EMBL/GenBank/DDBJ databases">
        <title>Pervasive Adenine N6-methylation of Active Genes in Fungi.</title>
        <authorList>
            <consortium name="DOE Joint Genome Institute"/>
            <person name="Mondo S.J."/>
            <person name="Dannebaum R.O."/>
            <person name="Kuo R.C."/>
            <person name="Labutti K."/>
            <person name="Haridas S."/>
            <person name="Kuo A."/>
            <person name="Salamov A."/>
            <person name="Ahrendt S.R."/>
            <person name="Lipzen A."/>
            <person name="Sullivan W."/>
            <person name="Andreopoulos W.B."/>
            <person name="Clum A."/>
            <person name="Lindquist E."/>
            <person name="Daum C."/>
            <person name="Ramamoorthy G.K."/>
            <person name="Gryganskyi A."/>
            <person name="Culley D."/>
            <person name="Magnuson J.K."/>
            <person name="James T.Y."/>
            <person name="O'Malley M.A."/>
            <person name="Stajich J.E."/>
            <person name="Spatafora J.W."/>
            <person name="Visel A."/>
            <person name="Grigoriev I.V."/>
        </authorList>
    </citation>
    <scope>NUCLEOTIDE SEQUENCE [LARGE SCALE GENOMIC DNA]</scope>
    <source>
        <strain evidence="7">finn</strain>
    </source>
</reference>
<feature type="domain" description="CBM10" evidence="5">
    <location>
        <begin position="62"/>
        <end position="97"/>
    </location>
</feature>
<dbReference type="InterPro" id="IPR002883">
    <property type="entry name" value="CBM10/Dockerin_dom"/>
</dbReference>
<dbReference type="InterPro" id="IPR009034">
    <property type="entry name" value="Dockerin_dom_fun_sf"/>
</dbReference>
<dbReference type="PROSITE" id="PS51763">
    <property type="entry name" value="CBM10"/>
    <property type="match status" value="2"/>
</dbReference>
<dbReference type="SUPFAM" id="SSF64571">
    <property type="entry name" value="Cellulose docking domain, dockering"/>
    <property type="match status" value="2"/>
</dbReference>
<evidence type="ECO:0000256" key="4">
    <source>
        <dbReference type="SAM" id="SignalP"/>
    </source>
</evidence>
<evidence type="ECO:0000256" key="3">
    <source>
        <dbReference type="ARBA" id="ARBA00022801"/>
    </source>
</evidence>
<keyword evidence="3" id="KW-0378">Hydrolase</keyword>
<feature type="chain" id="PRO_5012960065" description="CBM10 domain-containing protein" evidence="4">
    <location>
        <begin position="20"/>
        <end position="119"/>
    </location>
</feature>
<organism evidence="6 7">
    <name type="scientific">Piromyces finnis</name>
    <dbReference type="NCBI Taxonomy" id="1754191"/>
    <lineage>
        <taxon>Eukaryota</taxon>
        <taxon>Fungi</taxon>
        <taxon>Fungi incertae sedis</taxon>
        <taxon>Chytridiomycota</taxon>
        <taxon>Chytridiomycota incertae sedis</taxon>
        <taxon>Neocallimastigomycetes</taxon>
        <taxon>Neocallimastigales</taxon>
        <taxon>Neocallimastigaceae</taxon>
        <taxon>Piromyces</taxon>
    </lineage>
</organism>
<dbReference type="EMBL" id="MCFH01000079">
    <property type="protein sequence ID" value="ORX41759.1"/>
    <property type="molecule type" value="Genomic_DNA"/>
</dbReference>
<protein>
    <recommendedName>
        <fullName evidence="5">CBM10 domain-containing protein</fullName>
    </recommendedName>
</protein>
<feature type="signal peptide" evidence="4">
    <location>
        <begin position="1"/>
        <end position="19"/>
    </location>
</feature>
<proteinExistence type="predicted"/>
<dbReference type="Pfam" id="PF02013">
    <property type="entry name" value="CBM_10"/>
    <property type="match status" value="2"/>
</dbReference>
<accession>A0A1Y1UVW8</accession>
<evidence type="ECO:0000313" key="7">
    <source>
        <dbReference type="Proteomes" id="UP000193719"/>
    </source>
</evidence>
<gene>
    <name evidence="6" type="ORF">BCR36DRAFT_310078</name>
</gene>
<keyword evidence="1 4" id="KW-0732">Signal</keyword>
<name>A0A1Y1UVW8_9FUNG</name>
<keyword evidence="2" id="KW-0677">Repeat</keyword>
<comment type="caution">
    <text evidence="6">The sequence shown here is derived from an EMBL/GenBank/DDBJ whole genome shotgun (WGS) entry which is preliminary data.</text>
</comment>
<dbReference type="AlphaFoldDB" id="A0A1Y1UVW8"/>
<reference evidence="6 7" key="1">
    <citation type="submission" date="2016-08" db="EMBL/GenBank/DDBJ databases">
        <title>Genomes of anaerobic fungi encode conserved fungal cellulosomes for biomass hydrolysis.</title>
        <authorList>
            <consortium name="DOE Joint Genome Institute"/>
            <person name="Haitjema C.H."/>
            <person name="Gilmore S.P."/>
            <person name="Henske J.K."/>
            <person name="Solomon K.V."/>
            <person name="De Groot R."/>
            <person name="Kuo A."/>
            <person name="Mondo S.J."/>
            <person name="Salamov A.A."/>
            <person name="Labutti K."/>
            <person name="Zhao Z."/>
            <person name="Chiniquy J."/>
            <person name="Barry K."/>
            <person name="Brewer H.M."/>
            <person name="Purvine S.O."/>
            <person name="Wright A.T."/>
            <person name="Boxma B."/>
            <person name="Van Alen T."/>
            <person name="Hackstein J.H."/>
            <person name="Baker S.E."/>
            <person name="Grigoriev I.V."/>
            <person name="O'Malley M.A."/>
        </authorList>
    </citation>
    <scope>NUCLEOTIDE SEQUENCE [LARGE SCALE GENOMIC DNA]</scope>
    <source>
        <strain evidence="7">finn</strain>
    </source>
</reference>
<sequence>MKFSNILSLLFVGYEAVHAYSDCKNCRVVTVEDGVSWGVENNDWCVSKFKSSICNKNDSKNQCFSYPDYPCCSGCDAIYEDDDGKWGVENNDWCGIKDSCFKSSNDAGIADDYYDESKY</sequence>
<feature type="domain" description="CBM10" evidence="5">
    <location>
        <begin position="10"/>
        <end position="48"/>
    </location>
</feature>
<evidence type="ECO:0000256" key="2">
    <source>
        <dbReference type="ARBA" id="ARBA00022737"/>
    </source>
</evidence>
<dbReference type="Gene3D" id="3.90.1220.10">
    <property type="entry name" value="Cellulose docking domain, dockering"/>
    <property type="match status" value="2"/>
</dbReference>
<evidence type="ECO:0000256" key="1">
    <source>
        <dbReference type="ARBA" id="ARBA00022729"/>
    </source>
</evidence>
<keyword evidence="7" id="KW-1185">Reference proteome</keyword>